<dbReference type="Gene3D" id="1.10.10.10">
    <property type="entry name" value="Winged helix-like DNA-binding domain superfamily/Winged helix DNA-binding domain"/>
    <property type="match status" value="1"/>
</dbReference>
<comment type="caution">
    <text evidence="6">The sequence shown here is derived from an EMBL/GenBank/DDBJ whole genome shotgun (WGS) entry which is preliminary data.</text>
</comment>
<evidence type="ECO:0000256" key="3">
    <source>
        <dbReference type="ARBA" id="ARBA00023125"/>
    </source>
</evidence>
<dbReference type="Proteomes" id="UP000680348">
    <property type="component" value="Unassembled WGS sequence"/>
</dbReference>
<dbReference type="Pfam" id="PF03466">
    <property type="entry name" value="LysR_substrate"/>
    <property type="match status" value="1"/>
</dbReference>
<dbReference type="PRINTS" id="PR00039">
    <property type="entry name" value="HTHLYSR"/>
</dbReference>
<evidence type="ECO:0000259" key="5">
    <source>
        <dbReference type="PROSITE" id="PS50931"/>
    </source>
</evidence>
<gene>
    <name evidence="6" type="ORF">KEU06_12760</name>
</gene>
<dbReference type="AlphaFoldDB" id="A0A942E1W5"/>
<dbReference type="PANTHER" id="PTHR30419">
    <property type="entry name" value="HTH-TYPE TRANSCRIPTIONAL REGULATOR YBHD"/>
    <property type="match status" value="1"/>
</dbReference>
<dbReference type="CDD" id="cd08433">
    <property type="entry name" value="PBP2_Nac"/>
    <property type="match status" value="1"/>
</dbReference>
<dbReference type="GO" id="GO:0003700">
    <property type="term" value="F:DNA-binding transcription factor activity"/>
    <property type="evidence" value="ECO:0007669"/>
    <property type="project" value="InterPro"/>
</dbReference>
<dbReference type="GO" id="GO:0005829">
    <property type="term" value="C:cytosol"/>
    <property type="evidence" value="ECO:0007669"/>
    <property type="project" value="TreeGrafter"/>
</dbReference>
<sequence length="324" mass="35793">MEEHAVESRQLRYFAQVVESGSFSKAALVLRVAQPALSHHVRQMEQELGVPLLFRGPHGVQPTDAGNRLMLHARRVLAEFAEIPDSVRGLRALPRGDVRFGLPGTVSEILAVPLIEAAKAKYPDVRIRVVEAMSGYILDWLRKGDIDLAMIYSTSDPRGLAYHLGLSEEICLFASADLDGRLATDPGAVRFADIADLPMIVPGPGHGLRELIDSSAAGSGFAIRPAIEIDSYNQIKKLVERGIGYGILPRMAIDREVSENRFVAWRFVEPPLTRKVHLAYSTERPLNAAPRAVAQLSWEILRLLVRDKVWTARLPEGQAGLDLF</sequence>
<dbReference type="FunFam" id="1.10.10.10:FF:000001">
    <property type="entry name" value="LysR family transcriptional regulator"/>
    <property type="match status" value="1"/>
</dbReference>
<dbReference type="Gene3D" id="3.40.190.10">
    <property type="entry name" value="Periplasmic binding protein-like II"/>
    <property type="match status" value="2"/>
</dbReference>
<accession>A0A942E1W5</accession>
<dbReference type="InterPro" id="IPR000847">
    <property type="entry name" value="LysR_HTH_N"/>
</dbReference>
<dbReference type="InterPro" id="IPR036390">
    <property type="entry name" value="WH_DNA-bd_sf"/>
</dbReference>
<dbReference type="Pfam" id="PF00126">
    <property type="entry name" value="HTH_1"/>
    <property type="match status" value="1"/>
</dbReference>
<keyword evidence="3" id="KW-0238">DNA-binding</keyword>
<feature type="domain" description="HTH lysR-type" evidence="5">
    <location>
        <begin position="6"/>
        <end position="63"/>
    </location>
</feature>
<dbReference type="RefSeq" id="WP_188255040.1">
    <property type="nucleotide sequence ID" value="NZ_JABVCF010000006.1"/>
</dbReference>
<keyword evidence="4" id="KW-0804">Transcription</keyword>
<dbReference type="PROSITE" id="PS50931">
    <property type="entry name" value="HTH_LYSR"/>
    <property type="match status" value="1"/>
</dbReference>
<keyword evidence="7" id="KW-1185">Reference proteome</keyword>
<dbReference type="GO" id="GO:0003677">
    <property type="term" value="F:DNA binding"/>
    <property type="evidence" value="ECO:0007669"/>
    <property type="project" value="UniProtKB-KW"/>
</dbReference>
<keyword evidence="2" id="KW-0805">Transcription regulation</keyword>
<proteinExistence type="inferred from homology"/>
<protein>
    <submittedName>
        <fullName evidence="6">LysR family transcriptional regulator</fullName>
    </submittedName>
</protein>
<dbReference type="SUPFAM" id="SSF53850">
    <property type="entry name" value="Periplasmic binding protein-like II"/>
    <property type="match status" value="1"/>
</dbReference>
<dbReference type="EMBL" id="JAGWCR010000006">
    <property type="protein sequence ID" value="MBS3649480.1"/>
    <property type="molecule type" value="Genomic_DNA"/>
</dbReference>
<organism evidence="6 7">
    <name type="scientific">Pseudaminobacter soli</name>
    <name type="common">ex Zhang et al. 2022</name>
    <dbReference type="NCBI Taxonomy" id="2831468"/>
    <lineage>
        <taxon>Bacteria</taxon>
        <taxon>Pseudomonadati</taxon>
        <taxon>Pseudomonadota</taxon>
        <taxon>Alphaproteobacteria</taxon>
        <taxon>Hyphomicrobiales</taxon>
        <taxon>Phyllobacteriaceae</taxon>
        <taxon>Pseudaminobacter</taxon>
    </lineage>
</organism>
<dbReference type="InterPro" id="IPR050950">
    <property type="entry name" value="HTH-type_LysR_regulators"/>
</dbReference>
<comment type="similarity">
    <text evidence="1">Belongs to the LysR transcriptional regulatory family.</text>
</comment>
<evidence type="ECO:0000313" key="6">
    <source>
        <dbReference type="EMBL" id="MBS3649480.1"/>
    </source>
</evidence>
<evidence type="ECO:0000256" key="2">
    <source>
        <dbReference type="ARBA" id="ARBA00023015"/>
    </source>
</evidence>
<dbReference type="InterPro" id="IPR036388">
    <property type="entry name" value="WH-like_DNA-bd_sf"/>
</dbReference>
<dbReference type="SUPFAM" id="SSF46785">
    <property type="entry name" value="Winged helix' DNA-binding domain"/>
    <property type="match status" value="1"/>
</dbReference>
<name>A0A942E1W5_9HYPH</name>
<evidence type="ECO:0000256" key="1">
    <source>
        <dbReference type="ARBA" id="ARBA00009437"/>
    </source>
</evidence>
<dbReference type="InterPro" id="IPR005119">
    <property type="entry name" value="LysR_subst-bd"/>
</dbReference>
<reference evidence="6" key="1">
    <citation type="submission" date="2021-04" db="EMBL/GenBank/DDBJ databases">
        <title>Pseudaminobacter soli sp. nov., isolated from paddy soil contaminated by heavy metals.</title>
        <authorList>
            <person name="Zhang K."/>
        </authorList>
    </citation>
    <scope>NUCLEOTIDE SEQUENCE</scope>
    <source>
        <strain evidence="6">19-2017</strain>
    </source>
</reference>
<evidence type="ECO:0000313" key="7">
    <source>
        <dbReference type="Proteomes" id="UP000680348"/>
    </source>
</evidence>
<evidence type="ECO:0000256" key="4">
    <source>
        <dbReference type="ARBA" id="ARBA00023163"/>
    </source>
</evidence>